<feature type="signal peptide" evidence="2">
    <location>
        <begin position="1"/>
        <end position="19"/>
    </location>
</feature>
<sequence length="356" mass="42514">MKTIPLFLILLFASQSINAQQRTFKCNQFQNALKLVDEQKYDEGILMLKECEKLDSKDYSYPYEIALSYTYKEDYNAAISQLEKIKDYENIEDDYFQLLGNNYDYSGNSEKALEVYNKGLQKFPNSGRLYLEKGVIYESNKQYKTAIEMYEKGIQVASTYPSNYYRVSKIYLNSKDKLSGLIYGEIFVNLERTTERTKEISNLLYETYKKSIVLESKEKKELNFCKVIIDTQKYEKSKKYPFCMIFGKNFIMSIIEYNKFNLNNLSAVRSRFLKEYFKEDYKNYPNVLLNYQKIMEDNKIFDAYNHYIFQMGDKEAFNTWLKTNENDYKKFVDWYTSKENILKIDNKNVFISDQIK</sequence>
<evidence type="ECO:0000313" key="3">
    <source>
        <dbReference type="EMBL" id="EJL73603.1"/>
    </source>
</evidence>
<dbReference type="SUPFAM" id="SSF48452">
    <property type="entry name" value="TPR-like"/>
    <property type="match status" value="1"/>
</dbReference>
<dbReference type="PATRIC" id="fig|1144316.3.peg.1566"/>
<proteinExistence type="predicted"/>
<feature type="repeat" description="TPR" evidence="1">
    <location>
        <begin position="127"/>
        <end position="160"/>
    </location>
</feature>
<evidence type="ECO:0000313" key="4">
    <source>
        <dbReference type="Proteomes" id="UP000007509"/>
    </source>
</evidence>
<feature type="repeat" description="TPR" evidence="1">
    <location>
        <begin position="93"/>
        <end position="126"/>
    </location>
</feature>
<dbReference type="RefSeq" id="WP_007842382.1">
    <property type="nucleotide sequence ID" value="NZ_AKJY01000022.1"/>
</dbReference>
<dbReference type="InterPro" id="IPR011990">
    <property type="entry name" value="TPR-like_helical_dom_sf"/>
</dbReference>
<protein>
    <submittedName>
        <fullName evidence="3">Tetratricopeptide repeat protein</fullName>
    </submittedName>
</protein>
<dbReference type="SMART" id="SM00028">
    <property type="entry name" value="TPR"/>
    <property type="match status" value="2"/>
</dbReference>
<dbReference type="AlphaFoldDB" id="J2KKL5"/>
<dbReference type="Gene3D" id="1.25.40.10">
    <property type="entry name" value="Tetratricopeptide repeat domain"/>
    <property type="match status" value="1"/>
</dbReference>
<gene>
    <name evidence="3" type="ORF">PMI13_01560</name>
</gene>
<dbReference type="InterPro" id="IPR019734">
    <property type="entry name" value="TPR_rpt"/>
</dbReference>
<dbReference type="Pfam" id="PF13181">
    <property type="entry name" value="TPR_8"/>
    <property type="match status" value="1"/>
</dbReference>
<feature type="chain" id="PRO_5003750207" evidence="2">
    <location>
        <begin position="20"/>
        <end position="356"/>
    </location>
</feature>
<comment type="caution">
    <text evidence="3">The sequence shown here is derived from an EMBL/GenBank/DDBJ whole genome shotgun (WGS) entry which is preliminary data.</text>
</comment>
<keyword evidence="1" id="KW-0802">TPR repeat</keyword>
<evidence type="ECO:0000256" key="1">
    <source>
        <dbReference type="PROSITE-ProRule" id="PRU00339"/>
    </source>
</evidence>
<name>J2KKL5_9FLAO</name>
<dbReference type="OrthoDB" id="793001at2"/>
<dbReference type="EMBL" id="AKJY01000022">
    <property type="protein sequence ID" value="EJL73603.1"/>
    <property type="molecule type" value="Genomic_DNA"/>
</dbReference>
<dbReference type="PROSITE" id="PS50005">
    <property type="entry name" value="TPR"/>
    <property type="match status" value="2"/>
</dbReference>
<evidence type="ECO:0000256" key="2">
    <source>
        <dbReference type="SAM" id="SignalP"/>
    </source>
</evidence>
<reference evidence="3 4" key="1">
    <citation type="journal article" date="2012" name="J. Bacteriol.">
        <title>Twenty-one genome sequences from Pseudomonas species and 19 genome sequences from diverse bacteria isolated from the rhizosphere and endosphere of Populus deltoides.</title>
        <authorList>
            <person name="Brown S.D."/>
            <person name="Utturkar S.M."/>
            <person name="Klingeman D.M."/>
            <person name="Johnson C.M."/>
            <person name="Martin S.L."/>
            <person name="Land M.L."/>
            <person name="Lu T.Y."/>
            <person name="Schadt C.W."/>
            <person name="Doktycz M.J."/>
            <person name="Pelletier D.A."/>
        </authorList>
    </citation>
    <scope>NUCLEOTIDE SEQUENCE [LARGE SCALE GENOMIC DNA]</scope>
    <source>
        <strain evidence="3 4">CF314</strain>
    </source>
</reference>
<keyword evidence="4" id="KW-1185">Reference proteome</keyword>
<dbReference type="Proteomes" id="UP000007509">
    <property type="component" value="Unassembled WGS sequence"/>
</dbReference>
<accession>J2KKL5</accession>
<organism evidence="3 4">
    <name type="scientific">Chryseobacterium populi</name>
    <dbReference type="NCBI Taxonomy" id="1144316"/>
    <lineage>
        <taxon>Bacteria</taxon>
        <taxon>Pseudomonadati</taxon>
        <taxon>Bacteroidota</taxon>
        <taxon>Flavobacteriia</taxon>
        <taxon>Flavobacteriales</taxon>
        <taxon>Weeksellaceae</taxon>
        <taxon>Chryseobacterium group</taxon>
        <taxon>Chryseobacterium</taxon>
    </lineage>
</organism>
<keyword evidence="2" id="KW-0732">Signal</keyword>